<dbReference type="EMBL" id="VMQU01000042">
    <property type="protein sequence ID" value="TVS89380.1"/>
    <property type="molecule type" value="Genomic_DNA"/>
</dbReference>
<organism evidence="1 2">
    <name type="scientific">Mycobacterium helveticum</name>
    <dbReference type="NCBI Taxonomy" id="2592811"/>
    <lineage>
        <taxon>Bacteria</taxon>
        <taxon>Bacillati</taxon>
        <taxon>Actinomycetota</taxon>
        <taxon>Actinomycetes</taxon>
        <taxon>Mycobacteriales</taxon>
        <taxon>Mycobacteriaceae</taxon>
        <taxon>Mycobacterium</taxon>
    </lineage>
</organism>
<evidence type="ECO:0000313" key="2">
    <source>
        <dbReference type="Proteomes" id="UP000320513"/>
    </source>
</evidence>
<dbReference type="Gene3D" id="3.30.530.20">
    <property type="match status" value="1"/>
</dbReference>
<dbReference type="Proteomes" id="UP000320513">
    <property type="component" value="Unassembled WGS sequence"/>
</dbReference>
<protein>
    <submittedName>
        <fullName evidence="1">SRPBCC family protein</fullName>
    </submittedName>
</protein>
<dbReference type="AlphaFoldDB" id="A0A557XTR7"/>
<evidence type="ECO:0000313" key="1">
    <source>
        <dbReference type="EMBL" id="TVS89380.1"/>
    </source>
</evidence>
<accession>A0A557XTR7</accession>
<sequence length="160" mass="17184">MTDPTNPAVTATVRVDAPAEVVYGLLTDLPTLASLAEEAVAMEWRKGDPGGGGARPGAVFTGHNASAGRRWSTRCTVTDAEPGRQFAFDVTHTVLPIARWQYDIAADDGGCLVTESTWDRRPGWFRKLAGKATGVPDRTAANAEHIRLTLQRLKQRAEAG</sequence>
<dbReference type="RefSeq" id="WP_144949267.1">
    <property type="nucleotide sequence ID" value="NZ_VMQU01000042.1"/>
</dbReference>
<proteinExistence type="predicted"/>
<dbReference type="InterPro" id="IPR019587">
    <property type="entry name" value="Polyketide_cyclase/dehydratase"/>
</dbReference>
<dbReference type="SUPFAM" id="SSF55961">
    <property type="entry name" value="Bet v1-like"/>
    <property type="match status" value="1"/>
</dbReference>
<keyword evidence="2" id="KW-1185">Reference proteome</keyword>
<reference evidence="1 2" key="1">
    <citation type="submission" date="2019-07" db="EMBL/GenBank/DDBJ databases">
        <title>New Mycobacterium species.</title>
        <authorList>
            <person name="Tortoli E."/>
            <person name="Ghielmetti G."/>
            <person name="Friedel U."/>
            <person name="Trovato A."/>
        </authorList>
    </citation>
    <scope>NUCLEOTIDE SEQUENCE [LARGE SCALE GENOMIC DNA]</scope>
    <source>
        <strain evidence="1 2">16-83</strain>
    </source>
</reference>
<dbReference type="Pfam" id="PF10604">
    <property type="entry name" value="Polyketide_cyc2"/>
    <property type="match status" value="1"/>
</dbReference>
<gene>
    <name evidence="1" type="ORF">FPZ47_11970</name>
</gene>
<name>A0A557XTR7_9MYCO</name>
<dbReference type="CDD" id="cd07812">
    <property type="entry name" value="SRPBCC"/>
    <property type="match status" value="1"/>
</dbReference>
<dbReference type="OrthoDB" id="4618973at2"/>
<comment type="caution">
    <text evidence="1">The sequence shown here is derived from an EMBL/GenBank/DDBJ whole genome shotgun (WGS) entry which is preliminary data.</text>
</comment>
<dbReference type="InterPro" id="IPR023393">
    <property type="entry name" value="START-like_dom_sf"/>
</dbReference>